<accession>A0A7T5R1T2</accession>
<sequence>MKMTGDELKEKIGNVAMRFECADLNTGYSPSAAAVTAPTQKPVPGFNLN</sequence>
<dbReference type="AlphaFoldDB" id="A0A7T5R1T2"/>
<organism evidence="1 2">
    <name type="scientific">Micavibrio aeruginosavorus</name>
    <dbReference type="NCBI Taxonomy" id="349221"/>
    <lineage>
        <taxon>Bacteria</taxon>
        <taxon>Pseudomonadati</taxon>
        <taxon>Bdellovibrionota</taxon>
        <taxon>Bdellovibrionia</taxon>
        <taxon>Bdellovibrionales</taxon>
        <taxon>Pseudobdellovibrionaceae</taxon>
        <taxon>Micavibrio</taxon>
    </lineage>
</organism>
<dbReference type="EMBL" id="CP066681">
    <property type="protein sequence ID" value="QQG35983.1"/>
    <property type="molecule type" value="Genomic_DNA"/>
</dbReference>
<reference evidence="1 2" key="1">
    <citation type="submission" date="2020-07" db="EMBL/GenBank/DDBJ databases">
        <title>Huge and variable diversity of episymbiotic CPR bacteria and DPANN archaea in groundwater ecosystems.</title>
        <authorList>
            <person name="He C.Y."/>
            <person name="Keren R."/>
            <person name="Whittaker M."/>
            <person name="Farag I.F."/>
            <person name="Doudna J."/>
            <person name="Cate J.H.D."/>
            <person name="Banfield J.F."/>
        </authorList>
    </citation>
    <scope>NUCLEOTIDE SEQUENCE [LARGE SCALE GENOMIC DNA]</scope>
    <source>
        <strain evidence="1">NC_groundwater_70_Ag_B-0.1um_54_66</strain>
    </source>
</reference>
<protein>
    <submittedName>
        <fullName evidence="1">Uncharacterized protein</fullName>
    </submittedName>
</protein>
<evidence type="ECO:0000313" key="1">
    <source>
        <dbReference type="EMBL" id="QQG35983.1"/>
    </source>
</evidence>
<name>A0A7T5R1T2_9BACT</name>
<proteinExistence type="predicted"/>
<evidence type="ECO:0000313" key="2">
    <source>
        <dbReference type="Proteomes" id="UP000595362"/>
    </source>
</evidence>
<gene>
    <name evidence="1" type="ORF">HYS17_10855</name>
</gene>
<dbReference type="Proteomes" id="UP000595362">
    <property type="component" value="Chromosome"/>
</dbReference>